<keyword evidence="2" id="KW-1133">Transmembrane helix</keyword>
<dbReference type="InterPro" id="IPR052135">
    <property type="entry name" value="TNFRSF5"/>
</dbReference>
<dbReference type="STRING" id="1676925.ENSPKIP00000010775"/>
<dbReference type="PROSITE" id="PS50050">
    <property type="entry name" value="TNFR_NGFR_2"/>
    <property type="match status" value="1"/>
</dbReference>
<feature type="transmembrane region" description="Helical" evidence="2">
    <location>
        <begin position="240"/>
        <end position="260"/>
    </location>
</feature>
<dbReference type="SMART" id="SM00208">
    <property type="entry name" value="TNFR"/>
    <property type="match status" value="3"/>
</dbReference>
<dbReference type="OrthoDB" id="10031141at2759"/>
<dbReference type="PANTHER" id="PTHR46875">
    <property type="entry name" value="TUMOR NECROSIS FACTOR RECEPTOR SUPERFAMILY MEMBER 5"/>
    <property type="match status" value="1"/>
</dbReference>
<evidence type="ECO:0000313" key="5">
    <source>
        <dbReference type="Proteomes" id="UP000261540"/>
    </source>
</evidence>
<reference evidence="4" key="2">
    <citation type="submission" date="2025-09" db="UniProtKB">
        <authorList>
            <consortium name="Ensembl"/>
        </authorList>
    </citation>
    <scope>IDENTIFICATION</scope>
</reference>
<feature type="repeat" description="TNFR-Cys" evidence="1">
    <location>
        <begin position="80"/>
        <end position="121"/>
    </location>
</feature>
<comment type="caution">
    <text evidence="1">Lacks conserved residue(s) required for the propagation of feature annotation.</text>
</comment>
<dbReference type="GO" id="GO:0009897">
    <property type="term" value="C:external side of plasma membrane"/>
    <property type="evidence" value="ECO:0007669"/>
    <property type="project" value="TreeGrafter"/>
</dbReference>
<organism evidence="4 5">
    <name type="scientific">Paramormyrops kingsleyae</name>
    <dbReference type="NCBI Taxonomy" id="1676925"/>
    <lineage>
        <taxon>Eukaryota</taxon>
        <taxon>Metazoa</taxon>
        <taxon>Chordata</taxon>
        <taxon>Craniata</taxon>
        <taxon>Vertebrata</taxon>
        <taxon>Euteleostomi</taxon>
        <taxon>Actinopterygii</taxon>
        <taxon>Neopterygii</taxon>
        <taxon>Teleostei</taxon>
        <taxon>Osteoglossocephala</taxon>
        <taxon>Osteoglossomorpha</taxon>
        <taxon>Osteoglossiformes</taxon>
        <taxon>Mormyridae</taxon>
        <taxon>Paramormyrops</taxon>
    </lineage>
</organism>
<evidence type="ECO:0000256" key="2">
    <source>
        <dbReference type="SAM" id="Phobius"/>
    </source>
</evidence>
<dbReference type="Proteomes" id="UP000261540">
    <property type="component" value="Unplaced"/>
</dbReference>
<dbReference type="Pfam" id="PF00020">
    <property type="entry name" value="TNFR_c6"/>
    <property type="match status" value="2"/>
</dbReference>
<dbReference type="GO" id="GO:0035631">
    <property type="term" value="C:CD40 receptor complex"/>
    <property type="evidence" value="ECO:0007669"/>
    <property type="project" value="TreeGrafter"/>
</dbReference>
<name>A0A3B3QYQ1_9TELE</name>
<evidence type="ECO:0000313" key="4">
    <source>
        <dbReference type="Ensembl" id="ENSPKIP00000010775.1"/>
    </source>
</evidence>
<protein>
    <submittedName>
        <fullName evidence="4">Tumor necrosis factor receptor superfamily member 5-like</fullName>
    </submittedName>
</protein>
<dbReference type="Gene3D" id="2.10.50.10">
    <property type="entry name" value="Tumor Necrosis Factor Receptor, subunit A, domain 2"/>
    <property type="match status" value="2"/>
</dbReference>
<sequence length="303" mass="34321">MSSFSKCSFFLWQLQIEMRVFRIFFLFLFTCFTVFFPNNSLQCDNQTQYEKKNTCCNLCEPGHRVENSCEKEPPNTKCKKCSLGFYMDTYNKERECHPCFDCTMKYMMYITDCTSTNNSVCGCVSGYRCTNTACLNCERITSETPDTPSKGLVKLITTKATDPTASCEPGAFYSESFRKCQKHKNCTSLGLSVETAGNSTHDTVCGNPIRSAGTAHVSEIFSEHSPTVSPIKDLKEEKSLLFLCVVCMCISVFLIGFNFASRCHLSKWRANGLRVPRDVEEEDAQKPIQEVCGKLETCYTENY</sequence>
<dbReference type="PROSITE" id="PS00652">
    <property type="entry name" value="TNFR_NGFR_1"/>
    <property type="match status" value="1"/>
</dbReference>
<proteinExistence type="predicted"/>
<feature type="transmembrane region" description="Helical" evidence="2">
    <location>
        <begin position="20"/>
        <end position="37"/>
    </location>
</feature>
<keyword evidence="2" id="KW-0812">Transmembrane</keyword>
<dbReference type="SUPFAM" id="SSF57586">
    <property type="entry name" value="TNF receptor-like"/>
    <property type="match status" value="1"/>
</dbReference>
<evidence type="ECO:0000259" key="3">
    <source>
        <dbReference type="PROSITE" id="PS50050"/>
    </source>
</evidence>
<keyword evidence="1" id="KW-1015">Disulfide bond</keyword>
<evidence type="ECO:0000256" key="1">
    <source>
        <dbReference type="PROSITE-ProRule" id="PRU00206"/>
    </source>
</evidence>
<dbReference type="GO" id="GO:0002768">
    <property type="term" value="P:immune response-regulating cell surface receptor signaling pathway"/>
    <property type="evidence" value="ECO:0007669"/>
    <property type="project" value="TreeGrafter"/>
</dbReference>
<dbReference type="AlphaFoldDB" id="A0A3B3QYQ1"/>
<dbReference type="PANTHER" id="PTHR46875:SF1">
    <property type="entry name" value="TUMOR NECROSIS FACTOR RECEPTOR SUPERFAMILY MEMBER 5"/>
    <property type="match status" value="1"/>
</dbReference>
<dbReference type="InterPro" id="IPR001368">
    <property type="entry name" value="TNFR/NGFR_Cys_rich_reg"/>
</dbReference>
<dbReference type="Ensembl" id="ENSPKIT00000034911.1">
    <property type="protein sequence ID" value="ENSPKIP00000010775.1"/>
    <property type="gene ID" value="ENSPKIG00000025359.1"/>
</dbReference>
<keyword evidence="5" id="KW-1185">Reference proteome</keyword>
<reference evidence="4" key="1">
    <citation type="submission" date="2025-08" db="UniProtKB">
        <authorList>
            <consortium name="Ensembl"/>
        </authorList>
    </citation>
    <scope>IDENTIFICATION</scope>
</reference>
<feature type="disulfide bond" evidence="1">
    <location>
        <begin position="81"/>
        <end position="96"/>
    </location>
</feature>
<dbReference type="KEGG" id="pki:111833952"/>
<keyword evidence="2" id="KW-0472">Membrane</keyword>
<accession>A0A3B3QYQ1</accession>
<dbReference type="GeneTree" id="ENSGT00950000183126"/>
<feature type="domain" description="TNFR-Cys" evidence="3">
    <location>
        <begin position="80"/>
        <end position="121"/>
    </location>
</feature>